<dbReference type="EMBL" id="CAXAQS010000050">
    <property type="protein sequence ID" value="CAK9249796.1"/>
    <property type="molecule type" value="Genomic_DNA"/>
</dbReference>
<evidence type="ECO:0000313" key="2">
    <source>
        <dbReference type="Proteomes" id="UP001497444"/>
    </source>
</evidence>
<evidence type="ECO:0008006" key="3">
    <source>
        <dbReference type="Google" id="ProtNLM"/>
    </source>
</evidence>
<sequence length="418" mass="46836">MMATRVKTINITTKKGRNNGVFGKLYAGYGYLTDSRYSVGGNINWFNGDRRLSLIGMSNDINQQNFSHRICSGSQVVVAAAAVGAVGEEAALRATFRWGSRGVYPLRILGFQLQRPMGQKEKVKVAASYFFNQTDNTTITSLTRQYYLSHQASSLYNENDSSRSINRNHRINLRIEYTVDSNNSFIFTPKFSYQQNTQYYDLYLSYNHSYTLNANIALTEPVSANSMLQLNYTPSYTWNRSDQETDTMNHADNKFNLLDTILSDKYNNTYFTQRAGISYRYRTPSLNAALGVNGQEAILTANSTIIAGQDTLIDHTVLLHRGSQFTLPVNINGTWSASSLFTYGVAIKKMKCNFNLTAGFNYGRTPGLVNNALSLSSTYVPTGGVVLSSNISEKIDFTISYNASYNVIKNTIQNQHQQ</sequence>
<keyword evidence="2" id="KW-1185">Reference proteome</keyword>
<name>A0ABP0V6Z9_9BRYO</name>
<dbReference type="SUPFAM" id="SSF56935">
    <property type="entry name" value="Porins"/>
    <property type="match status" value="1"/>
</dbReference>
<organism evidence="1 2">
    <name type="scientific">Sphagnum jensenii</name>
    <dbReference type="NCBI Taxonomy" id="128206"/>
    <lineage>
        <taxon>Eukaryota</taxon>
        <taxon>Viridiplantae</taxon>
        <taxon>Streptophyta</taxon>
        <taxon>Embryophyta</taxon>
        <taxon>Bryophyta</taxon>
        <taxon>Sphagnophytina</taxon>
        <taxon>Sphagnopsida</taxon>
        <taxon>Sphagnales</taxon>
        <taxon>Sphagnaceae</taxon>
        <taxon>Sphagnum</taxon>
    </lineage>
</organism>
<proteinExistence type="predicted"/>
<protein>
    <recommendedName>
        <fullName evidence="3">Outer membrane protein beta-barrel domain-containing protein</fullName>
    </recommendedName>
</protein>
<comment type="caution">
    <text evidence="1">The sequence shown here is derived from an EMBL/GenBank/DDBJ whole genome shotgun (WGS) entry which is preliminary data.</text>
</comment>
<accession>A0ABP0V6Z9</accession>
<gene>
    <name evidence="1" type="ORF">CSSPJE1EN1_LOCUS25174</name>
</gene>
<reference evidence="1" key="1">
    <citation type="submission" date="2024-02" db="EMBL/GenBank/DDBJ databases">
        <authorList>
            <consortium name="ELIXIR-Norway"/>
            <consortium name="Elixir Norway"/>
        </authorList>
    </citation>
    <scope>NUCLEOTIDE SEQUENCE</scope>
</reference>
<evidence type="ECO:0000313" key="1">
    <source>
        <dbReference type="EMBL" id="CAK9249796.1"/>
    </source>
</evidence>
<dbReference type="Proteomes" id="UP001497444">
    <property type="component" value="Unassembled WGS sequence"/>
</dbReference>